<organism evidence="2">
    <name type="scientific">Lysobacter firmicutimachus</name>
    <dbReference type="NCBI Taxonomy" id="1792846"/>
    <lineage>
        <taxon>Bacteria</taxon>
        <taxon>Pseudomonadati</taxon>
        <taxon>Pseudomonadota</taxon>
        <taxon>Gammaproteobacteria</taxon>
        <taxon>Lysobacterales</taxon>
        <taxon>Lysobacteraceae</taxon>
        <taxon>Lysobacter</taxon>
    </lineage>
</organism>
<evidence type="ECO:0000313" key="2">
    <source>
        <dbReference type="EMBL" id="XCO75190.1"/>
    </source>
</evidence>
<feature type="compositionally biased region" description="Low complexity" evidence="1">
    <location>
        <begin position="1"/>
        <end position="32"/>
    </location>
</feature>
<feature type="region of interest" description="Disordered" evidence="1">
    <location>
        <begin position="1"/>
        <end position="34"/>
    </location>
</feature>
<evidence type="ECO:0008006" key="3">
    <source>
        <dbReference type="Google" id="ProtNLM"/>
    </source>
</evidence>
<evidence type="ECO:0000256" key="1">
    <source>
        <dbReference type="SAM" id="MobiDB-lite"/>
    </source>
</evidence>
<reference evidence="2" key="1">
    <citation type="submission" date="2024-06" db="EMBL/GenBank/DDBJ databases">
        <authorList>
            <person name="Li S."/>
        </authorList>
    </citation>
    <scope>NUCLEOTIDE SEQUENCE</scope>
    <source>
        <strain evidence="2">SR10</strain>
    </source>
</reference>
<dbReference type="RefSeq" id="WP_363798026.1">
    <property type="nucleotide sequence ID" value="NZ_CP159925.1"/>
</dbReference>
<dbReference type="AlphaFoldDB" id="A0AAU8MU94"/>
<protein>
    <recommendedName>
        <fullName evidence="3">Autotransporter outer membrane beta-barrel domain-containing protein</fullName>
    </recommendedName>
</protein>
<dbReference type="EMBL" id="CP159925">
    <property type="protein sequence ID" value="XCO75190.1"/>
    <property type="molecule type" value="Genomic_DNA"/>
</dbReference>
<gene>
    <name evidence="2" type="ORF">ABU614_23105</name>
</gene>
<name>A0AAU8MU94_9GAMM</name>
<sequence length="307" mass="30546">MADASSGVSGASARDSASSASSASSAQHSQAANEVAESQLAEAISALGGVPTPSLVEAAPVDLSIAVSALSQLNAMTVDAPALDFSSLNALGGVVSTPANYAEVAQSLPAAPAVEEFNAFSPSFAITGFDPADIANADINAIGLEVGLSYDGNITGALSATYAPAPGTVTVQGHIGVADAFDSARFGFTAGPFGNGATPGLGLNAAAHFDLGTVNAFDLSAAVNFDPNGLRNANVNATLTHEVDDALDAYAQGSLNFDHDGLQSVSGGTGLRFDQGGVSWSLGGFGRMDARSGDATGGVRFDARIRF</sequence>
<proteinExistence type="predicted"/>
<accession>A0AAU8MU94</accession>